<evidence type="ECO:0000256" key="1">
    <source>
        <dbReference type="ARBA" id="ARBA00004141"/>
    </source>
</evidence>
<feature type="transmembrane region" description="Helical" evidence="5">
    <location>
        <begin position="221"/>
        <end position="242"/>
    </location>
</feature>
<dbReference type="InterPro" id="IPR052522">
    <property type="entry name" value="ABC-2_transport_permease"/>
</dbReference>
<keyword evidence="5" id="KW-0813">Transport</keyword>
<evidence type="ECO:0000313" key="8">
    <source>
        <dbReference type="Proteomes" id="UP000230852"/>
    </source>
</evidence>
<comment type="subcellular location">
    <subcellularLocation>
        <location evidence="5">Cell membrane</location>
        <topology evidence="5">Multi-pass membrane protein</topology>
    </subcellularLocation>
    <subcellularLocation>
        <location evidence="1">Membrane</location>
        <topology evidence="1">Multi-pass membrane protein</topology>
    </subcellularLocation>
</comment>
<dbReference type="PRINTS" id="PR00164">
    <property type="entry name" value="ABC2TRNSPORT"/>
</dbReference>
<sequence length="253" mass="28202">MNLIGFFTIYKKEMIRTFRVPLQTIFSPVITTALYFIVFGSAIGSRISISGGVSYAQFIVPGLIMMSLLSSSLSASSSGIYFPKFTGTIYELLSAPLSYLEITLGYTLAATSRAMIISVIIYIVSLFFTPVPIAHPLVAILFVFLTAFTFALFGFIIGLLSDTFEKLNIFPTFVITPLSFLGGVFYSVDMLPGIWHKISYINPIVYMINGLRWSFFESSTVSPLVSIGIISFFLLLCLLFLWRIFKTGYKIKT</sequence>
<comment type="caution">
    <text evidence="7">The sequence shown here is derived from an EMBL/GenBank/DDBJ whole genome shotgun (WGS) entry which is preliminary data.</text>
</comment>
<dbReference type="GO" id="GO:0043190">
    <property type="term" value="C:ATP-binding cassette (ABC) transporter complex"/>
    <property type="evidence" value="ECO:0007669"/>
    <property type="project" value="InterPro"/>
</dbReference>
<feature type="domain" description="ABC transmembrane type-2" evidence="6">
    <location>
        <begin position="19"/>
        <end position="248"/>
    </location>
</feature>
<dbReference type="PROSITE" id="PS51012">
    <property type="entry name" value="ABC_TM2"/>
    <property type="match status" value="1"/>
</dbReference>
<name>A0A2H0TXK3_9BACT</name>
<dbReference type="NCBIfam" id="NF011648">
    <property type="entry name" value="PRK15066.1"/>
    <property type="match status" value="1"/>
</dbReference>
<protein>
    <recommendedName>
        <fullName evidence="5">Transport permease protein</fullName>
    </recommendedName>
</protein>
<dbReference type="PANTHER" id="PTHR43332">
    <property type="entry name" value="INNER MEMBRANE TRANSPORT PERMEASE YADH-RELATED"/>
    <property type="match status" value="1"/>
</dbReference>
<keyword evidence="5" id="KW-1003">Cell membrane</keyword>
<evidence type="ECO:0000259" key="6">
    <source>
        <dbReference type="PROSITE" id="PS51012"/>
    </source>
</evidence>
<feature type="transmembrane region" description="Helical" evidence="5">
    <location>
        <begin position="20"/>
        <end position="43"/>
    </location>
</feature>
<feature type="transmembrane region" description="Helical" evidence="5">
    <location>
        <begin position="167"/>
        <end position="188"/>
    </location>
</feature>
<comment type="similarity">
    <text evidence="5">Belongs to the ABC-2 integral membrane protein family.</text>
</comment>
<feature type="transmembrane region" description="Helical" evidence="5">
    <location>
        <begin position="103"/>
        <end position="128"/>
    </location>
</feature>
<reference evidence="8" key="1">
    <citation type="submission" date="2017-09" db="EMBL/GenBank/DDBJ databases">
        <title>Depth-based differentiation of microbial function through sediment-hosted aquifers and enrichment of novel symbionts in the deep terrestrial subsurface.</title>
        <authorList>
            <person name="Probst A.J."/>
            <person name="Ladd B."/>
            <person name="Jarett J.K."/>
            <person name="Geller-Mcgrath D.E."/>
            <person name="Sieber C.M.K."/>
            <person name="Emerson J.B."/>
            <person name="Anantharaman K."/>
            <person name="Thomas B.C."/>
            <person name="Malmstrom R."/>
            <person name="Stieglmeier M."/>
            <person name="Klingl A."/>
            <person name="Woyke T."/>
            <person name="Ryan C.M."/>
            <person name="Banfield J.F."/>
        </authorList>
    </citation>
    <scope>NUCLEOTIDE SEQUENCE [LARGE SCALE GENOMIC DNA]</scope>
</reference>
<feature type="transmembrane region" description="Helical" evidence="5">
    <location>
        <begin position="55"/>
        <end position="82"/>
    </location>
</feature>
<accession>A0A2H0TXK3</accession>
<dbReference type="GO" id="GO:0140359">
    <property type="term" value="F:ABC-type transporter activity"/>
    <property type="evidence" value="ECO:0007669"/>
    <property type="project" value="InterPro"/>
</dbReference>
<keyword evidence="3 5" id="KW-1133">Transmembrane helix</keyword>
<dbReference type="InterPro" id="IPR000412">
    <property type="entry name" value="ABC_2_transport"/>
</dbReference>
<proteinExistence type="inferred from homology"/>
<keyword evidence="2 5" id="KW-0812">Transmembrane</keyword>
<dbReference type="PIRSF" id="PIRSF006648">
    <property type="entry name" value="DrrB"/>
    <property type="match status" value="1"/>
</dbReference>
<dbReference type="AlphaFoldDB" id="A0A2H0TXK3"/>
<organism evidence="7 8">
    <name type="scientific">Candidatus Magasanikbacteria bacterium CG10_big_fil_rev_8_21_14_0_10_36_16</name>
    <dbReference type="NCBI Taxonomy" id="1974645"/>
    <lineage>
        <taxon>Bacteria</taxon>
        <taxon>Candidatus Magasanikiibacteriota</taxon>
    </lineage>
</organism>
<dbReference type="EMBL" id="PFBU01000081">
    <property type="protein sequence ID" value="PIR77954.1"/>
    <property type="molecule type" value="Genomic_DNA"/>
</dbReference>
<dbReference type="InterPro" id="IPR047817">
    <property type="entry name" value="ABC2_TM_bact-type"/>
</dbReference>
<evidence type="ECO:0000256" key="4">
    <source>
        <dbReference type="ARBA" id="ARBA00023136"/>
    </source>
</evidence>
<feature type="transmembrane region" description="Helical" evidence="5">
    <location>
        <begin position="134"/>
        <end position="160"/>
    </location>
</feature>
<dbReference type="Pfam" id="PF01061">
    <property type="entry name" value="ABC2_membrane"/>
    <property type="match status" value="1"/>
</dbReference>
<keyword evidence="4 5" id="KW-0472">Membrane</keyword>
<evidence type="ECO:0000256" key="5">
    <source>
        <dbReference type="RuleBase" id="RU361157"/>
    </source>
</evidence>
<dbReference type="PANTHER" id="PTHR43332:SF1">
    <property type="entry name" value="TRANSPORT PERMEASE PROTEIN"/>
    <property type="match status" value="1"/>
</dbReference>
<evidence type="ECO:0000256" key="2">
    <source>
        <dbReference type="ARBA" id="ARBA00022692"/>
    </source>
</evidence>
<gene>
    <name evidence="7" type="ORF">COU28_04295</name>
</gene>
<evidence type="ECO:0000256" key="3">
    <source>
        <dbReference type="ARBA" id="ARBA00022989"/>
    </source>
</evidence>
<evidence type="ECO:0000313" key="7">
    <source>
        <dbReference type="EMBL" id="PIR77954.1"/>
    </source>
</evidence>
<dbReference type="Proteomes" id="UP000230852">
    <property type="component" value="Unassembled WGS sequence"/>
</dbReference>
<dbReference type="InterPro" id="IPR013525">
    <property type="entry name" value="ABC2_TM"/>
</dbReference>